<gene>
    <name evidence="1" type="ORF">XELAEV_18001099mg</name>
</gene>
<dbReference type="Proteomes" id="UP000694892">
    <property type="component" value="Unassembled WGS sequence"/>
</dbReference>
<name>A0A974GYI1_XENLA</name>
<sequence length="78" mass="9029">MDVIPHGHLCAQPDLQPYMKSVMFSLHQAMSHCFSIPGLVNAYCKVNNYVSYTPVQPNKRLKKNFPRDRLHLNELMTL</sequence>
<evidence type="ECO:0000313" key="1">
    <source>
        <dbReference type="EMBL" id="OCT55550.1"/>
    </source>
</evidence>
<dbReference type="AlphaFoldDB" id="A0A974GYI1"/>
<protein>
    <submittedName>
        <fullName evidence="1">Uncharacterized protein</fullName>
    </submittedName>
</protein>
<dbReference type="EMBL" id="KV484268">
    <property type="protein sequence ID" value="OCT55550.1"/>
    <property type="molecule type" value="Genomic_DNA"/>
</dbReference>
<reference evidence="1" key="1">
    <citation type="submission" date="2016-05" db="EMBL/GenBank/DDBJ databases">
        <title>WGS assembly of Xenopus laevis.</title>
        <authorList>
            <person name="Session A."/>
            <person name="Uno Y."/>
            <person name="Kwon T."/>
            <person name="Chapman J."/>
            <person name="Toyoda A."/>
            <person name="Takahashi S."/>
            <person name="Fukui A."/>
            <person name="Hikosaka A."/>
            <person name="Putnam N."/>
            <person name="Stites J."/>
            <person name="Van Heeringen S."/>
            <person name="Quigley I."/>
            <person name="Heinz S."/>
            <person name="Hellsten U."/>
            <person name="Lyons J."/>
            <person name="Suzuki A."/>
            <person name="Kondo M."/>
            <person name="Ogino H."/>
            <person name="Ochi H."/>
            <person name="Bogdanovic O."/>
            <person name="Lister R."/>
            <person name="Georgiou G."/>
            <person name="Paranjpe S."/>
            <person name="Van Kruijsbergen I."/>
            <person name="Mozaffari S."/>
            <person name="Shu S."/>
            <person name="Schmutz J."/>
            <person name="Jenkins J."/>
            <person name="Grimwood J."/>
            <person name="Carlson J."/>
            <person name="Mitros T."/>
            <person name="Simakov O."/>
            <person name="Heald R."/>
            <person name="Miller K."/>
            <person name="Haudenschild C."/>
            <person name="Kuroki Y."/>
            <person name="Tanaka T."/>
            <person name="Michiue T."/>
            <person name="Watanabe M."/>
            <person name="Kinoshita T."/>
            <person name="Ohta Y."/>
            <person name="Mawaribuchi S."/>
            <person name="Suzuki Y."/>
            <person name="Haramoto Y."/>
            <person name="Yamamoto T."/>
            <person name="Takagi C."/>
            <person name="Kitzman J."/>
            <person name="Shendure J."/>
            <person name="Nakayama T."/>
            <person name="Izutsu Y."/>
            <person name="Robert J."/>
            <person name="Dichmann D."/>
            <person name="Flajnik M."/>
            <person name="Houston D."/>
            <person name="Marcotte E."/>
            <person name="Wallingford J."/>
            <person name="Ito Y."/>
            <person name="Asashima M."/>
            <person name="Ueno N."/>
            <person name="Matsuda Y."/>
            <person name="Jan Veenstra G."/>
            <person name="Fujiyama A."/>
            <person name="Harland R."/>
            <person name="Taira M."/>
            <person name="Rokhsar D.S."/>
        </authorList>
    </citation>
    <scope>NUCLEOTIDE SEQUENCE</scope>
    <source>
        <strain evidence="1">J</strain>
        <tissue evidence="1">Blood</tissue>
    </source>
</reference>
<accession>A0A974GYI1</accession>
<organism evidence="1">
    <name type="scientific">Xenopus laevis</name>
    <name type="common">African clawed frog</name>
    <dbReference type="NCBI Taxonomy" id="8355"/>
    <lineage>
        <taxon>Eukaryota</taxon>
        <taxon>Metazoa</taxon>
        <taxon>Chordata</taxon>
        <taxon>Craniata</taxon>
        <taxon>Vertebrata</taxon>
        <taxon>Euteleostomi</taxon>
        <taxon>Amphibia</taxon>
        <taxon>Batrachia</taxon>
        <taxon>Anura</taxon>
        <taxon>Pipoidea</taxon>
        <taxon>Pipidae</taxon>
        <taxon>Xenopodinae</taxon>
        <taxon>Xenopus</taxon>
        <taxon>Xenopus</taxon>
    </lineage>
</organism>
<proteinExistence type="predicted"/>